<feature type="region of interest" description="Disordered" evidence="1">
    <location>
        <begin position="122"/>
        <end position="152"/>
    </location>
</feature>
<dbReference type="RefSeq" id="WP_029353014.1">
    <property type="nucleotide sequence ID" value="NZ_NPKH01000027.1"/>
</dbReference>
<organism evidence="2 3">
    <name type="scientific">Mesorhizobium wenxiniae</name>
    <dbReference type="NCBI Taxonomy" id="2014805"/>
    <lineage>
        <taxon>Bacteria</taxon>
        <taxon>Pseudomonadati</taxon>
        <taxon>Pseudomonadota</taxon>
        <taxon>Alphaproteobacteria</taxon>
        <taxon>Hyphomicrobiales</taxon>
        <taxon>Phyllobacteriaceae</taxon>
        <taxon>Mesorhizobium</taxon>
    </lineage>
</organism>
<dbReference type="AlphaFoldDB" id="A0A271KC04"/>
<reference evidence="2 3" key="1">
    <citation type="submission" date="2017-08" db="EMBL/GenBank/DDBJ databases">
        <title>Mesorhizobium wenxinae sp. nov., a novel rhizobial species isolated from root nodules of chickpea (Cicer arietinum L.).</title>
        <authorList>
            <person name="Zhang J."/>
        </authorList>
    </citation>
    <scope>NUCLEOTIDE SEQUENCE [LARGE SCALE GENOMIC DNA]</scope>
    <source>
        <strain evidence="3">WYCCWR 10019</strain>
    </source>
</reference>
<accession>A0A271KC04</accession>
<protein>
    <submittedName>
        <fullName evidence="2">Uncharacterized protein</fullName>
    </submittedName>
</protein>
<dbReference type="InterPro" id="IPR036069">
    <property type="entry name" value="DUF34/NIF3_sf"/>
</dbReference>
<dbReference type="Gene3D" id="3.30.70.120">
    <property type="match status" value="1"/>
</dbReference>
<keyword evidence="3" id="KW-1185">Reference proteome</keyword>
<dbReference type="Proteomes" id="UP000215931">
    <property type="component" value="Unassembled WGS sequence"/>
</dbReference>
<comment type="caution">
    <text evidence="2">The sequence shown here is derived from an EMBL/GenBank/DDBJ whole genome shotgun (WGS) entry which is preliminary data.</text>
</comment>
<feature type="compositionally biased region" description="Basic and acidic residues" evidence="1">
    <location>
        <begin position="140"/>
        <end position="152"/>
    </location>
</feature>
<dbReference type="InterPro" id="IPR015867">
    <property type="entry name" value="N-reg_PII/ATP_PRibTrfase_C"/>
</dbReference>
<proteinExistence type="predicted"/>
<dbReference type="SUPFAM" id="SSF102705">
    <property type="entry name" value="NIF3 (NGG1p interacting factor 3)-like"/>
    <property type="match status" value="1"/>
</dbReference>
<gene>
    <name evidence="2" type="ORF">CIT31_22935</name>
</gene>
<evidence type="ECO:0000256" key="1">
    <source>
        <dbReference type="SAM" id="MobiDB-lite"/>
    </source>
</evidence>
<dbReference type="EMBL" id="NPKH01000027">
    <property type="protein sequence ID" value="PAP93322.1"/>
    <property type="molecule type" value="Genomic_DNA"/>
</dbReference>
<name>A0A271KC04_9HYPH</name>
<dbReference type="OrthoDB" id="9771057at2"/>
<evidence type="ECO:0000313" key="3">
    <source>
        <dbReference type="Proteomes" id="UP000215931"/>
    </source>
</evidence>
<sequence>MIDSGFETKSVRMELLLLVTFQAPASDVDRIMEAVVAIAPLTMGKYNSNAYQSAHGIERYRPLEGAAAGAETELRRRHGTVEVSFELPDDQALAARIVEAIFQAHSYQEPVIRIQPILASRSKGLDDRSNPNRWWNTTGDLKKAAPPVREDA</sequence>
<evidence type="ECO:0000313" key="2">
    <source>
        <dbReference type="EMBL" id="PAP93322.1"/>
    </source>
</evidence>